<gene>
    <name evidence="3" type="ORF">NE848_10425</name>
</gene>
<dbReference type="RefSeq" id="WP_252113216.1">
    <property type="nucleotide sequence ID" value="NZ_JAMSCK010000003.1"/>
</dbReference>
<dbReference type="PANTHER" id="PTHR30041:SF8">
    <property type="entry name" value="PROTEIN YFFB"/>
    <property type="match status" value="1"/>
</dbReference>
<dbReference type="SUPFAM" id="SSF52833">
    <property type="entry name" value="Thioredoxin-like"/>
    <property type="match status" value="1"/>
</dbReference>
<comment type="caution">
    <text evidence="3">The sequence shown here is derived from an EMBL/GenBank/DDBJ whole genome shotgun (WGS) entry which is preliminary data.</text>
</comment>
<dbReference type="Pfam" id="PF03960">
    <property type="entry name" value="ArsC"/>
    <property type="match status" value="1"/>
</dbReference>
<dbReference type="Gene3D" id="3.40.30.10">
    <property type="entry name" value="Glutaredoxin"/>
    <property type="match status" value="1"/>
</dbReference>
<accession>A0ABT0Z245</accession>
<sequence length="118" mass="13713">MKKIYHLSTCDTCKRILKELDVPSSFILQDIKEDSITEEQLEEMEELAGSYEALFSKRARLYKERNLKNEDLDEGSYKNLILEHYTFLKRPVIINNDQIFIGNSKKTVAAAKESIHGE</sequence>
<evidence type="ECO:0000313" key="4">
    <source>
        <dbReference type="Proteomes" id="UP001155077"/>
    </source>
</evidence>
<evidence type="ECO:0000256" key="1">
    <source>
        <dbReference type="ARBA" id="ARBA00007198"/>
    </source>
</evidence>
<keyword evidence="4" id="KW-1185">Reference proteome</keyword>
<reference evidence="3" key="1">
    <citation type="submission" date="2022-06" db="EMBL/GenBank/DDBJ databases">
        <title>Gramella sediminis sp. nov., isolated from deep-sea sediment of the Indian Ocean.</title>
        <authorList>
            <person name="Yang L."/>
        </authorList>
    </citation>
    <scope>NUCLEOTIDE SEQUENCE</scope>
    <source>
        <strain evidence="3">HMD3159</strain>
    </source>
</reference>
<dbReference type="InterPro" id="IPR036249">
    <property type="entry name" value="Thioredoxin-like_sf"/>
</dbReference>
<dbReference type="EMBL" id="JAMSCK010000003">
    <property type="protein sequence ID" value="MCM8569797.1"/>
    <property type="molecule type" value="Genomic_DNA"/>
</dbReference>
<dbReference type="PROSITE" id="PS51353">
    <property type="entry name" value="ARSC"/>
    <property type="match status" value="1"/>
</dbReference>
<organism evidence="3 4">
    <name type="scientific">Gramella jeungdoensis</name>
    <dbReference type="NCBI Taxonomy" id="708091"/>
    <lineage>
        <taxon>Bacteria</taxon>
        <taxon>Pseudomonadati</taxon>
        <taxon>Bacteroidota</taxon>
        <taxon>Flavobacteriia</taxon>
        <taxon>Flavobacteriales</taxon>
        <taxon>Flavobacteriaceae</taxon>
        <taxon>Christiangramia</taxon>
    </lineage>
</organism>
<evidence type="ECO:0008006" key="5">
    <source>
        <dbReference type="Google" id="ProtNLM"/>
    </source>
</evidence>
<evidence type="ECO:0000313" key="3">
    <source>
        <dbReference type="EMBL" id="MCM8569797.1"/>
    </source>
</evidence>
<comment type="similarity">
    <text evidence="1 2">Belongs to the ArsC family.</text>
</comment>
<protein>
    <recommendedName>
        <fullName evidence="5">Arsenate reductase</fullName>
    </recommendedName>
</protein>
<dbReference type="InterPro" id="IPR006660">
    <property type="entry name" value="Arsenate_reductase-like"/>
</dbReference>
<evidence type="ECO:0000256" key="2">
    <source>
        <dbReference type="PROSITE-ProRule" id="PRU01282"/>
    </source>
</evidence>
<proteinExistence type="inferred from homology"/>
<dbReference type="Proteomes" id="UP001155077">
    <property type="component" value="Unassembled WGS sequence"/>
</dbReference>
<name>A0ABT0Z245_9FLAO</name>
<dbReference type="PANTHER" id="PTHR30041">
    <property type="entry name" value="ARSENATE REDUCTASE"/>
    <property type="match status" value="1"/>
</dbReference>